<comment type="caution">
    <text evidence="16">The sequence shown here is derived from an EMBL/GenBank/DDBJ whole genome shotgun (WGS) entry which is preliminary data.</text>
</comment>
<keyword evidence="7 14" id="KW-0812">Transmembrane</keyword>
<evidence type="ECO:0000256" key="1">
    <source>
        <dbReference type="ARBA" id="ARBA00000085"/>
    </source>
</evidence>
<feature type="transmembrane region" description="Helical" evidence="14">
    <location>
        <begin position="12"/>
        <end position="32"/>
    </location>
</feature>
<dbReference type="AlphaFoldDB" id="A0A7X3SI86"/>
<proteinExistence type="predicted"/>
<dbReference type="GO" id="GO:0005524">
    <property type="term" value="F:ATP binding"/>
    <property type="evidence" value="ECO:0007669"/>
    <property type="project" value="UniProtKB-KW"/>
</dbReference>
<dbReference type="Proteomes" id="UP000460412">
    <property type="component" value="Unassembled WGS sequence"/>
</dbReference>
<keyword evidence="6" id="KW-0808">Transferase</keyword>
<dbReference type="Gene3D" id="1.10.287.130">
    <property type="match status" value="1"/>
</dbReference>
<dbReference type="SUPFAM" id="SSF47384">
    <property type="entry name" value="Homodimeric domain of signal transducing histidine kinase"/>
    <property type="match status" value="1"/>
</dbReference>
<keyword evidence="13 14" id="KW-0472">Membrane</keyword>
<dbReference type="InterPro" id="IPR003661">
    <property type="entry name" value="HisK_dim/P_dom"/>
</dbReference>
<keyword evidence="12" id="KW-0902">Two-component regulatory system</keyword>
<dbReference type="SMART" id="SM00387">
    <property type="entry name" value="HATPase_c"/>
    <property type="match status" value="1"/>
</dbReference>
<keyword evidence="11 14" id="KW-1133">Transmembrane helix</keyword>
<evidence type="ECO:0000256" key="11">
    <source>
        <dbReference type="ARBA" id="ARBA00022989"/>
    </source>
</evidence>
<organism evidence="16 17">
    <name type="scientific">Sporofaciens musculi</name>
    <dbReference type="NCBI Taxonomy" id="2681861"/>
    <lineage>
        <taxon>Bacteria</taxon>
        <taxon>Bacillati</taxon>
        <taxon>Bacillota</taxon>
        <taxon>Clostridia</taxon>
        <taxon>Lachnospirales</taxon>
        <taxon>Lachnospiraceae</taxon>
        <taxon>Sporofaciens</taxon>
    </lineage>
</organism>
<protein>
    <recommendedName>
        <fullName evidence="3">histidine kinase</fullName>
        <ecNumber evidence="3">2.7.13.3</ecNumber>
    </recommendedName>
</protein>
<evidence type="ECO:0000256" key="8">
    <source>
        <dbReference type="ARBA" id="ARBA00022741"/>
    </source>
</evidence>
<keyword evidence="5" id="KW-0597">Phosphoprotein</keyword>
<dbReference type="InterPro" id="IPR050398">
    <property type="entry name" value="HssS/ArlS-like"/>
</dbReference>
<dbReference type="GO" id="GO:0005886">
    <property type="term" value="C:plasma membrane"/>
    <property type="evidence" value="ECO:0007669"/>
    <property type="project" value="UniProtKB-SubCell"/>
</dbReference>
<evidence type="ECO:0000256" key="12">
    <source>
        <dbReference type="ARBA" id="ARBA00023012"/>
    </source>
</evidence>
<evidence type="ECO:0000313" key="17">
    <source>
        <dbReference type="Proteomes" id="UP000460412"/>
    </source>
</evidence>
<comment type="catalytic activity">
    <reaction evidence="1">
        <text>ATP + protein L-histidine = ADP + protein N-phospho-L-histidine.</text>
        <dbReference type="EC" id="2.7.13.3"/>
    </reaction>
</comment>
<comment type="subcellular location">
    <subcellularLocation>
        <location evidence="2">Cell membrane</location>
        <topology evidence="2">Multi-pass membrane protein</topology>
    </subcellularLocation>
</comment>
<dbReference type="FunFam" id="1.10.287.130:FF:000001">
    <property type="entry name" value="Two-component sensor histidine kinase"/>
    <property type="match status" value="1"/>
</dbReference>
<dbReference type="EMBL" id="WUQX01000001">
    <property type="protein sequence ID" value="MXP75175.1"/>
    <property type="molecule type" value="Genomic_DNA"/>
</dbReference>
<dbReference type="InterPro" id="IPR036097">
    <property type="entry name" value="HisK_dim/P_sf"/>
</dbReference>
<reference evidence="16 17" key="1">
    <citation type="submission" date="2019-12" db="EMBL/GenBank/DDBJ databases">
        <title>Sporaefaciens musculi gen. nov., sp. nov., a novel bacterium isolated from the caecum of an obese mouse.</title>
        <authorList>
            <person name="Rasmussen T.S."/>
            <person name="Streidl T."/>
            <person name="Hitch T.C.A."/>
            <person name="Wortmann E."/>
            <person name="Deptula P."/>
            <person name="Hansen M."/>
            <person name="Nielsen D.S."/>
            <person name="Clavel T."/>
            <person name="Vogensen F.K."/>
        </authorList>
    </citation>
    <scope>NUCLEOTIDE SEQUENCE [LARGE SCALE GENOMIC DNA]</scope>
    <source>
        <strain evidence="16 17">WCA-9-b2</strain>
    </source>
</reference>
<dbReference type="PANTHER" id="PTHR45528">
    <property type="entry name" value="SENSOR HISTIDINE KINASE CPXA"/>
    <property type="match status" value="1"/>
</dbReference>
<dbReference type="SUPFAM" id="SSF55874">
    <property type="entry name" value="ATPase domain of HSP90 chaperone/DNA topoisomerase II/histidine kinase"/>
    <property type="match status" value="1"/>
</dbReference>
<evidence type="ECO:0000256" key="5">
    <source>
        <dbReference type="ARBA" id="ARBA00022553"/>
    </source>
</evidence>
<sequence length="390" mass="45061">MIAYRRSYSTETVLMVGILGNGCLGYGLKLLLKRYMEKRYQDWRGQIEHDYEEWKQRESLSFKRLNKVGMVCALAAVWYLYDLVCGDGTWGGLSRGWYHNFSTGYVMLMTVLLQFMLASRAVGSFWRGEMDGVMARMDERLQARLKEALEIERKSLEKVSRSDQLRVDLITNVSHDLKTPLTSIVGYVELIKKEELSDVVRDYIDVISARTEKLKEMINSLFSLAKASSGNVKLHKENFEVNRLIEQIFADMDDRVKESDLKFVVKLTEEDTKIYSDNTYFYRICQNLIENVLKYSAKGTRAFVRTYLKGEPEGEDERRICIEITNTAGYFMDFTKEDIVERFARGDKERTSEGNGLGLAIVSTYAKALGGEFDIRIDCDQFKACLEFEL</sequence>
<evidence type="ECO:0000259" key="15">
    <source>
        <dbReference type="PROSITE" id="PS50109"/>
    </source>
</evidence>
<keyword evidence="10" id="KW-0067">ATP-binding</keyword>
<evidence type="ECO:0000256" key="14">
    <source>
        <dbReference type="SAM" id="Phobius"/>
    </source>
</evidence>
<keyword evidence="8" id="KW-0547">Nucleotide-binding</keyword>
<dbReference type="GO" id="GO:0000155">
    <property type="term" value="F:phosphorelay sensor kinase activity"/>
    <property type="evidence" value="ECO:0007669"/>
    <property type="project" value="InterPro"/>
</dbReference>
<feature type="domain" description="Histidine kinase" evidence="15">
    <location>
        <begin position="172"/>
        <end position="390"/>
    </location>
</feature>
<dbReference type="InterPro" id="IPR005467">
    <property type="entry name" value="His_kinase_dom"/>
</dbReference>
<feature type="transmembrane region" description="Helical" evidence="14">
    <location>
        <begin position="101"/>
        <end position="118"/>
    </location>
</feature>
<dbReference type="InterPro" id="IPR003594">
    <property type="entry name" value="HATPase_dom"/>
</dbReference>
<name>A0A7X3SI86_9FIRM</name>
<dbReference type="InterPro" id="IPR036890">
    <property type="entry name" value="HATPase_C_sf"/>
</dbReference>
<dbReference type="CDD" id="cd00082">
    <property type="entry name" value="HisKA"/>
    <property type="match status" value="1"/>
</dbReference>
<evidence type="ECO:0000313" key="16">
    <source>
        <dbReference type="EMBL" id="MXP75175.1"/>
    </source>
</evidence>
<dbReference type="SMART" id="SM00388">
    <property type="entry name" value="HisKA"/>
    <property type="match status" value="1"/>
</dbReference>
<evidence type="ECO:0000256" key="2">
    <source>
        <dbReference type="ARBA" id="ARBA00004651"/>
    </source>
</evidence>
<keyword evidence="9 16" id="KW-0418">Kinase</keyword>
<dbReference type="Pfam" id="PF00512">
    <property type="entry name" value="HisKA"/>
    <property type="match status" value="1"/>
</dbReference>
<accession>A0A7X3SI86</accession>
<evidence type="ECO:0000256" key="13">
    <source>
        <dbReference type="ARBA" id="ARBA00023136"/>
    </source>
</evidence>
<keyword evidence="4" id="KW-1003">Cell membrane</keyword>
<evidence type="ECO:0000256" key="10">
    <source>
        <dbReference type="ARBA" id="ARBA00022840"/>
    </source>
</evidence>
<dbReference type="Pfam" id="PF02518">
    <property type="entry name" value="HATPase_c"/>
    <property type="match status" value="1"/>
</dbReference>
<evidence type="ECO:0000256" key="3">
    <source>
        <dbReference type="ARBA" id="ARBA00012438"/>
    </source>
</evidence>
<dbReference type="PROSITE" id="PS50109">
    <property type="entry name" value="HIS_KIN"/>
    <property type="match status" value="1"/>
</dbReference>
<evidence type="ECO:0000256" key="4">
    <source>
        <dbReference type="ARBA" id="ARBA00022475"/>
    </source>
</evidence>
<dbReference type="Gene3D" id="3.30.565.10">
    <property type="entry name" value="Histidine kinase-like ATPase, C-terminal domain"/>
    <property type="match status" value="1"/>
</dbReference>
<dbReference type="PANTHER" id="PTHR45528:SF1">
    <property type="entry name" value="SENSOR HISTIDINE KINASE CPXA"/>
    <property type="match status" value="1"/>
</dbReference>
<keyword evidence="17" id="KW-1185">Reference proteome</keyword>
<evidence type="ECO:0000256" key="7">
    <source>
        <dbReference type="ARBA" id="ARBA00022692"/>
    </source>
</evidence>
<evidence type="ECO:0000256" key="9">
    <source>
        <dbReference type="ARBA" id="ARBA00022777"/>
    </source>
</evidence>
<gene>
    <name evidence="16" type="ORF">GN277_07190</name>
</gene>
<feature type="transmembrane region" description="Helical" evidence="14">
    <location>
        <begin position="65"/>
        <end position="81"/>
    </location>
</feature>
<dbReference type="EC" id="2.7.13.3" evidence="3"/>
<evidence type="ECO:0000256" key="6">
    <source>
        <dbReference type="ARBA" id="ARBA00022679"/>
    </source>
</evidence>